<sequence length="417" mass="44065">MMNIQTLPWHRTALAAALTLALAACGESNSASPGPDYGGGNGDNGGVTPPPTDQFDQAALVANLADNVIAPTFADFAQRSAALNTAIGAYCDELEGSGDATAARTDAQAGWRDAMATWQFAELMQVGPLRDNNSNLRNKIYSWPVVSQCAVDQDVAYFEAGTINGTPYDITLRTETRKGLDALEYLLFNDNLDHRCSATTAPTGWNERPDAERALARCAFAEAVAADLTNNANTLVTAWGDYAPQLKAAGQPGSDWADIHEAVNDLSDALFYLDSVTKDRKLDAPYQQFAGSCNSAECDAALESALSGHSIANVSANLKALQALFSGDLNEATGTGFDDYLNEVGSGELANRMASDIEGAIATSEGYSQSLAQTLNDDPDRVQQTHADIKAVTDQMKVDFISALALDLPATSAGDND</sequence>
<dbReference type="GeneID" id="67181444"/>
<evidence type="ECO:0000256" key="3">
    <source>
        <dbReference type="SAM" id="MobiDB-lite"/>
    </source>
</evidence>
<dbReference type="HOGENOM" id="CLU_044588_0_0_6"/>
<dbReference type="eggNOG" id="COG3489">
    <property type="taxonomic scope" value="Bacteria"/>
</dbReference>
<keyword evidence="2 4" id="KW-0732">Signal</keyword>
<reference evidence="6 7" key="1">
    <citation type="journal article" date="2010" name="Stand. Genomic Sci.">
        <title>Complete genome sequence of Ferrimonas balearica type strain (PAT).</title>
        <authorList>
            <person name="Nolan M."/>
            <person name="Sikorski J."/>
            <person name="Davenport K."/>
            <person name="Lucas S."/>
            <person name="Glavina Del Rio T."/>
            <person name="Tice H."/>
            <person name="Cheng J."/>
            <person name="Goodwin L."/>
            <person name="Pitluck S."/>
            <person name="Liolios K."/>
            <person name="Ivanova N."/>
            <person name="Mavromatis K."/>
            <person name="Ovchinnikova G."/>
            <person name="Pati A."/>
            <person name="Chen A."/>
            <person name="Palaniappan K."/>
            <person name="Land M."/>
            <person name="Hauser L."/>
            <person name="Chang Y."/>
            <person name="Jeffries C."/>
            <person name="Tapia R."/>
            <person name="Brettin T."/>
            <person name="Detter J."/>
            <person name="Han C."/>
            <person name="Yasawong M."/>
            <person name="Rohde M."/>
            <person name="Tindall B."/>
            <person name="Goker M."/>
            <person name="Woyke T."/>
            <person name="Bristow J."/>
            <person name="Eisen J."/>
            <person name="Markowitz V."/>
            <person name="Hugenholtz P."/>
            <person name="Kyrpides N."/>
            <person name="Klenk H."/>
            <person name="Lapidus A."/>
        </authorList>
    </citation>
    <scope>NUCLEOTIDE SEQUENCE [LARGE SCALE GENOMIC DNA]</scope>
    <source>
        <strain evidence="7">DSM 9799 / CCM 4581 / KCTC 23876 / PAT</strain>
    </source>
</reference>
<evidence type="ECO:0000256" key="2">
    <source>
        <dbReference type="ARBA" id="ARBA00022729"/>
    </source>
</evidence>
<dbReference type="RefSeq" id="WP_013344726.1">
    <property type="nucleotide sequence ID" value="NC_014541.1"/>
</dbReference>
<dbReference type="InterPro" id="IPR034984">
    <property type="entry name" value="Imelysin-like_IPPA"/>
</dbReference>
<dbReference type="GO" id="GO:0030313">
    <property type="term" value="C:cell envelope"/>
    <property type="evidence" value="ECO:0007669"/>
    <property type="project" value="UniProtKB-SubCell"/>
</dbReference>
<dbReference type="STRING" id="550540.Fbal_1211"/>
<evidence type="ECO:0000256" key="1">
    <source>
        <dbReference type="ARBA" id="ARBA00004196"/>
    </source>
</evidence>
<feature type="domain" description="Imelysin-like" evidence="5">
    <location>
        <begin position="70"/>
        <end position="395"/>
    </location>
</feature>
<feature type="region of interest" description="Disordered" evidence="3">
    <location>
        <begin position="31"/>
        <end position="52"/>
    </location>
</feature>
<proteinExistence type="predicted"/>
<dbReference type="InterPro" id="IPR038352">
    <property type="entry name" value="Imelysin_sf"/>
</dbReference>
<dbReference type="InterPro" id="IPR018976">
    <property type="entry name" value="Imelysin-like"/>
</dbReference>
<dbReference type="Pfam" id="PF09375">
    <property type="entry name" value="Peptidase_M75"/>
    <property type="match status" value="1"/>
</dbReference>
<gene>
    <name evidence="6" type="ordered locus">Fbal_1211</name>
</gene>
<feature type="signal peptide" evidence="4">
    <location>
        <begin position="1"/>
        <end position="23"/>
    </location>
</feature>
<comment type="subcellular location">
    <subcellularLocation>
        <location evidence="1">Cell envelope</location>
    </subcellularLocation>
</comment>
<evidence type="ECO:0000313" key="7">
    <source>
        <dbReference type="Proteomes" id="UP000006683"/>
    </source>
</evidence>
<organism evidence="6 7">
    <name type="scientific">Ferrimonas balearica (strain DSM 9799 / CCM 4581 / KCTC 23876 / PAT)</name>
    <dbReference type="NCBI Taxonomy" id="550540"/>
    <lineage>
        <taxon>Bacteria</taxon>
        <taxon>Pseudomonadati</taxon>
        <taxon>Pseudomonadota</taxon>
        <taxon>Gammaproteobacteria</taxon>
        <taxon>Alteromonadales</taxon>
        <taxon>Ferrimonadaceae</taxon>
        <taxon>Ferrimonas</taxon>
    </lineage>
</organism>
<dbReference type="Proteomes" id="UP000006683">
    <property type="component" value="Chromosome"/>
</dbReference>
<evidence type="ECO:0000256" key="4">
    <source>
        <dbReference type="SAM" id="SignalP"/>
    </source>
</evidence>
<dbReference type="AlphaFoldDB" id="E1SL42"/>
<dbReference type="CDD" id="cd14659">
    <property type="entry name" value="Imelysin-like_IPPA"/>
    <property type="match status" value="1"/>
</dbReference>
<protein>
    <submittedName>
        <fullName evidence="6">Peptidase M75, Imelysin</fullName>
    </submittedName>
</protein>
<evidence type="ECO:0000313" key="6">
    <source>
        <dbReference type="EMBL" id="ADN75420.1"/>
    </source>
</evidence>
<name>E1SL42_FERBD</name>
<evidence type="ECO:0000259" key="5">
    <source>
        <dbReference type="Pfam" id="PF09375"/>
    </source>
</evidence>
<keyword evidence="7" id="KW-1185">Reference proteome</keyword>
<accession>E1SL42</accession>
<dbReference type="KEGG" id="fbl:Fbal_1211"/>
<feature type="chain" id="PRO_5003151547" evidence="4">
    <location>
        <begin position="24"/>
        <end position="417"/>
    </location>
</feature>
<feature type="compositionally biased region" description="Gly residues" evidence="3">
    <location>
        <begin position="36"/>
        <end position="45"/>
    </location>
</feature>
<dbReference type="EMBL" id="CP002209">
    <property type="protein sequence ID" value="ADN75420.1"/>
    <property type="molecule type" value="Genomic_DNA"/>
</dbReference>
<dbReference type="Gene3D" id="1.20.1420.20">
    <property type="entry name" value="M75 peptidase, HXXE motif"/>
    <property type="match status" value="1"/>
</dbReference>